<dbReference type="SUPFAM" id="SSF55073">
    <property type="entry name" value="Nucleotide cyclase"/>
    <property type="match status" value="1"/>
</dbReference>
<proteinExistence type="predicted"/>
<sequence>MAINMDTKIFGNEKLQNDYLLGVDFAKVFSSFSKPVIIKDMRSDIIYMNEQAKNLKLSTNDDICISFDEDLPDEIKEINKNGLISINKVINTASPYSVSKKKYFQIETITLFNNFGLFYGTLFIFFDKTEFAKNIIKFSSCNSYKIYDESTGFLLKNQFDEIAEKEAERCKRYGSTFSVVYFSFENLALIRQSYGQEKLNKLIKYYGMFLNHKFRKTDYLFRFDFNDFFGILTHTPLDVAVIKFEKIKKSISEVVKFNGNGSLQPTLYYGISEFDIKRHFKNLDLLIDEARLEFEKNKTFDFKKF</sequence>
<gene>
    <name evidence="2" type="ORF">EVG15_03335</name>
</gene>
<dbReference type="AlphaFoldDB" id="A0A519BNR8"/>
<accession>A0A519BNR8</accession>
<dbReference type="Pfam" id="PF00990">
    <property type="entry name" value="GGDEF"/>
    <property type="match status" value="1"/>
</dbReference>
<evidence type="ECO:0000313" key="2">
    <source>
        <dbReference type="EMBL" id="RZD18859.1"/>
    </source>
</evidence>
<reference evidence="2 3" key="1">
    <citation type="journal article" date="2019" name="ISME J.">
        <title>Insights into ecological role of a new deltaproteobacterial order Candidatus Acidulodesulfobacterales by metagenomics and metatranscriptomics.</title>
        <authorList>
            <person name="Tan S."/>
            <person name="Liu J."/>
            <person name="Fang Y."/>
            <person name="Hedlund B.P."/>
            <person name="Lian Z.H."/>
            <person name="Huang L.Y."/>
            <person name="Li J.T."/>
            <person name="Huang L.N."/>
            <person name="Li W.J."/>
            <person name="Jiang H.C."/>
            <person name="Dong H.L."/>
            <person name="Shu W.S."/>
        </authorList>
    </citation>
    <scope>NUCLEOTIDE SEQUENCE [LARGE SCALE GENOMIC DNA]</scope>
    <source>
        <strain evidence="2">AP1</strain>
    </source>
</reference>
<dbReference type="SMART" id="SM00267">
    <property type="entry name" value="GGDEF"/>
    <property type="match status" value="1"/>
</dbReference>
<organism evidence="2 3">
    <name type="scientific">Candidatus Acididesulfobacter diazotrophicus</name>
    <dbReference type="NCBI Taxonomy" id="2597226"/>
    <lineage>
        <taxon>Bacteria</taxon>
        <taxon>Deltaproteobacteria</taxon>
        <taxon>Candidatus Acidulodesulfobacterales</taxon>
        <taxon>Candidatus Acididesulfobacter</taxon>
    </lineage>
</organism>
<name>A0A519BNR8_9DELT</name>
<dbReference type="NCBIfam" id="TIGR00254">
    <property type="entry name" value="GGDEF"/>
    <property type="match status" value="1"/>
</dbReference>
<evidence type="ECO:0000313" key="3">
    <source>
        <dbReference type="Proteomes" id="UP000319296"/>
    </source>
</evidence>
<evidence type="ECO:0000259" key="1">
    <source>
        <dbReference type="PROSITE" id="PS50887"/>
    </source>
</evidence>
<dbReference type="PROSITE" id="PS50887">
    <property type="entry name" value="GGDEF"/>
    <property type="match status" value="1"/>
</dbReference>
<comment type="caution">
    <text evidence="2">The sequence shown here is derived from an EMBL/GenBank/DDBJ whole genome shotgun (WGS) entry which is preliminary data.</text>
</comment>
<dbReference type="EMBL" id="SGBB01000004">
    <property type="protein sequence ID" value="RZD18859.1"/>
    <property type="molecule type" value="Genomic_DNA"/>
</dbReference>
<dbReference type="Gene3D" id="3.30.70.270">
    <property type="match status" value="1"/>
</dbReference>
<dbReference type="Proteomes" id="UP000319296">
    <property type="component" value="Unassembled WGS sequence"/>
</dbReference>
<dbReference type="InterPro" id="IPR029787">
    <property type="entry name" value="Nucleotide_cyclase"/>
</dbReference>
<protein>
    <submittedName>
        <fullName evidence="2">Diguanylate cyclase</fullName>
    </submittedName>
</protein>
<dbReference type="InterPro" id="IPR043128">
    <property type="entry name" value="Rev_trsase/Diguanyl_cyclase"/>
</dbReference>
<feature type="domain" description="GGDEF" evidence="1">
    <location>
        <begin position="175"/>
        <end position="305"/>
    </location>
</feature>
<dbReference type="InterPro" id="IPR000160">
    <property type="entry name" value="GGDEF_dom"/>
</dbReference>